<keyword evidence="4" id="KW-0732">Signal</keyword>
<dbReference type="GO" id="GO:0046872">
    <property type="term" value="F:metal ion binding"/>
    <property type="evidence" value="ECO:0007669"/>
    <property type="project" value="UniProtKB-KW"/>
</dbReference>
<dbReference type="InterPro" id="IPR050612">
    <property type="entry name" value="Prok_Mopterin_Oxidored"/>
</dbReference>
<name>A0A1F4Q3M4_UNCSA</name>
<dbReference type="Gene3D" id="3.40.50.740">
    <property type="match status" value="1"/>
</dbReference>
<dbReference type="InterPro" id="IPR006656">
    <property type="entry name" value="Mopterin_OxRdtase"/>
</dbReference>
<evidence type="ECO:0000256" key="4">
    <source>
        <dbReference type="ARBA" id="ARBA00022729"/>
    </source>
</evidence>
<proteinExistence type="predicted"/>
<dbReference type="InterPro" id="IPR006311">
    <property type="entry name" value="TAT_signal"/>
</dbReference>
<keyword evidence="6" id="KW-0408">Iron</keyword>
<dbReference type="Pfam" id="PF04879">
    <property type="entry name" value="Molybdop_Fe4S4"/>
    <property type="match status" value="1"/>
</dbReference>
<dbReference type="EMBL" id="METM01000008">
    <property type="protein sequence ID" value="OGB90459.1"/>
    <property type="molecule type" value="Genomic_DNA"/>
</dbReference>
<dbReference type="Gene3D" id="2.40.40.20">
    <property type="match status" value="1"/>
</dbReference>
<evidence type="ECO:0000256" key="2">
    <source>
        <dbReference type="ARBA" id="ARBA00022505"/>
    </source>
</evidence>
<keyword evidence="3" id="KW-0479">Metal-binding</keyword>
<protein>
    <submittedName>
        <fullName evidence="9">Molybdopterin oxidoreductase</fullName>
    </submittedName>
</protein>
<dbReference type="SUPFAM" id="SSF53706">
    <property type="entry name" value="Formate dehydrogenase/DMSO reductase, domains 1-3"/>
    <property type="match status" value="1"/>
</dbReference>
<dbReference type="GO" id="GO:0051539">
    <property type="term" value="F:4 iron, 4 sulfur cluster binding"/>
    <property type="evidence" value="ECO:0007669"/>
    <property type="project" value="UniProtKB-KW"/>
</dbReference>
<organism evidence="9 10">
    <name type="scientific">candidate division WOR-1 bacterium RIFCSPHIGHO2_01_FULL_53_15</name>
    <dbReference type="NCBI Taxonomy" id="1802564"/>
    <lineage>
        <taxon>Bacteria</taxon>
        <taxon>Bacillati</taxon>
        <taxon>Saganbacteria</taxon>
    </lineage>
</organism>
<dbReference type="SMART" id="SM00926">
    <property type="entry name" value="Molybdop_Fe4S4"/>
    <property type="match status" value="1"/>
</dbReference>
<dbReference type="PROSITE" id="PS51318">
    <property type="entry name" value="TAT"/>
    <property type="match status" value="1"/>
</dbReference>
<evidence type="ECO:0000256" key="7">
    <source>
        <dbReference type="ARBA" id="ARBA00023014"/>
    </source>
</evidence>
<dbReference type="SUPFAM" id="SSF50692">
    <property type="entry name" value="ADC-like"/>
    <property type="match status" value="1"/>
</dbReference>
<dbReference type="Proteomes" id="UP000178724">
    <property type="component" value="Unassembled WGS sequence"/>
</dbReference>
<keyword evidence="1" id="KW-0004">4Fe-4S</keyword>
<reference evidence="9 10" key="1">
    <citation type="journal article" date="2016" name="Nat. Commun.">
        <title>Thousands of microbial genomes shed light on interconnected biogeochemical processes in an aquifer system.</title>
        <authorList>
            <person name="Anantharaman K."/>
            <person name="Brown C.T."/>
            <person name="Hug L.A."/>
            <person name="Sharon I."/>
            <person name="Castelle C.J."/>
            <person name="Probst A.J."/>
            <person name="Thomas B.C."/>
            <person name="Singh A."/>
            <person name="Wilkins M.J."/>
            <person name="Karaoz U."/>
            <person name="Brodie E.L."/>
            <person name="Williams K.H."/>
            <person name="Hubbard S.S."/>
            <person name="Banfield J.F."/>
        </authorList>
    </citation>
    <scope>NUCLEOTIDE SEQUENCE [LARGE SCALE GENOMIC DNA]</scope>
</reference>
<accession>A0A1F4Q3M4</accession>
<gene>
    <name evidence="9" type="ORF">A2625_00730</name>
</gene>
<keyword evidence="7" id="KW-0411">Iron-sulfur</keyword>
<dbReference type="Pfam" id="PF00384">
    <property type="entry name" value="Molybdopterin"/>
    <property type="match status" value="1"/>
</dbReference>
<dbReference type="InterPro" id="IPR006963">
    <property type="entry name" value="Mopterin_OxRdtase_4Fe-4S_dom"/>
</dbReference>
<evidence type="ECO:0000256" key="5">
    <source>
        <dbReference type="ARBA" id="ARBA00023002"/>
    </source>
</evidence>
<comment type="caution">
    <text evidence="9">The sequence shown here is derived from an EMBL/GenBank/DDBJ whole genome shotgun (WGS) entry which is preliminary data.</text>
</comment>
<dbReference type="PANTHER" id="PTHR43742:SF9">
    <property type="entry name" value="TETRATHIONATE REDUCTASE SUBUNIT A"/>
    <property type="match status" value="1"/>
</dbReference>
<dbReference type="Gene3D" id="3.40.228.10">
    <property type="entry name" value="Dimethylsulfoxide Reductase, domain 2"/>
    <property type="match status" value="1"/>
</dbReference>
<dbReference type="PANTHER" id="PTHR43742">
    <property type="entry name" value="TRIMETHYLAMINE-N-OXIDE REDUCTASE"/>
    <property type="match status" value="1"/>
</dbReference>
<evidence type="ECO:0000313" key="9">
    <source>
        <dbReference type="EMBL" id="OGB90459.1"/>
    </source>
</evidence>
<dbReference type="InterPro" id="IPR009010">
    <property type="entry name" value="Asp_de-COase-like_dom_sf"/>
</dbReference>
<dbReference type="Gene3D" id="3.30.200.210">
    <property type="match status" value="1"/>
</dbReference>
<evidence type="ECO:0000256" key="6">
    <source>
        <dbReference type="ARBA" id="ARBA00023004"/>
    </source>
</evidence>
<keyword evidence="2" id="KW-0500">Molybdenum</keyword>
<dbReference type="GO" id="GO:0016491">
    <property type="term" value="F:oxidoreductase activity"/>
    <property type="evidence" value="ECO:0007669"/>
    <property type="project" value="UniProtKB-KW"/>
</dbReference>
<dbReference type="PROSITE" id="PS51669">
    <property type="entry name" value="4FE4S_MOW_BIS_MGD"/>
    <property type="match status" value="1"/>
</dbReference>
<sequence length="1075" mass="119456">MPDKAEETKAGGGLTRREFIKCSAVLGGTLLASQFAWAADLLRRAEAGLLTPEEEYELAKAENILYTTCLQCNTGCGIKVKFFRKNGSAVALKVDGNPYNPFTLLPHYSYKTSPFELNTVDGAICPKGQAGLQTVYDPYRITKVLKRAGKRGENKWKSISFDEAVNEVVNGGRLFKDVPGEEDRHVEGLKDICTLRDPELAKSMDWDIKEIWKKKTKEEKQTAVAEFKRKYAGDLHHLIDPDHPDFGPKNNQLVYLWGRKKAGREQFALRFFAGGLGTYNYHGHTTVCQGSLYFSGKAMSEQYTAGTFKDGQKFYWQGDIEGAEFILFVGANLFDANYGPPNRTPRLIGKKFAVVDPRFNKLASKAWKYLPINPGTDGALAMAMIQWVIKNKRYNTDYLENANLGAAKKAGEPNYSNAAWLVKIKDGKPDVFLRANELGLAPKELRTKDGQVYTFEYLTVLKDGKAAPVDPNSEKEAIKGDLFVDAKLTASDGSEIEVKSALQILADSANEKTIEEWSKICGIPVSDIEEITGEFTSHGRKAAVDIHRGVAQHTNGFYSILGFYNLNLLIGNFDYRGGMIAASAYGVDGSKDGQPYNLGKLHPDKRQEFGINIIRYGNKYEESTIFEGYPAKRNWWPISSHIYQEVIPSIGDAYPYPIKALFSYMAAPNYSLPAGHAQNEILADTKKIPLYVANDILVGVTSMYADYIFPDLSYLERWEFQGSHPNMATKTQPVRNPVIAPIPETVKVYGEEMPISFESMMLGIAEKMNLPGFGPGGLGEGGDFTRPEDFYLKMVANVATDGTAVPDADDKEVELFLKSRGHLPKSVFDPERWQKAAGEKYWRKVIYVLNRGGRFQEYKDSFKGEQVANKYGKLINIYQEKTAKTKNAFTGKSNKGYAAYIPVSTALGKSPKDEGLTGDLHLLTQRDITMTKSRTVTNYWLQTILPENGIIINGTDAHRLGLKDGDRVKVVSSTNPEGIWDFKNGKKKPMIGKIKVTQTIKPGVITFVLGFGNWATGAADITIDGEVIPGDPRRGRGVHLNAAMWLDPYLKNTTMLDPVGGSVAFYDTRVNLVKV</sequence>
<dbReference type="AlphaFoldDB" id="A0A1F4Q3M4"/>
<evidence type="ECO:0000256" key="1">
    <source>
        <dbReference type="ARBA" id="ARBA00022485"/>
    </source>
</evidence>
<evidence type="ECO:0000313" key="10">
    <source>
        <dbReference type="Proteomes" id="UP000178724"/>
    </source>
</evidence>
<keyword evidence="5" id="KW-0560">Oxidoreductase</keyword>
<evidence type="ECO:0000259" key="8">
    <source>
        <dbReference type="PROSITE" id="PS51669"/>
    </source>
</evidence>
<feature type="domain" description="4Fe-4S Mo/W bis-MGD-type" evidence="8">
    <location>
        <begin position="62"/>
        <end position="139"/>
    </location>
</feature>
<evidence type="ECO:0000256" key="3">
    <source>
        <dbReference type="ARBA" id="ARBA00022723"/>
    </source>
</evidence>